<name>A0AAD3TLJ5_NEPGR</name>
<evidence type="ECO:0000256" key="2">
    <source>
        <dbReference type="ARBA" id="ARBA00008025"/>
    </source>
</evidence>
<feature type="transmembrane region" description="Helical" evidence="5">
    <location>
        <begin position="247"/>
        <end position="266"/>
    </location>
</feature>
<dbReference type="InterPro" id="IPR011012">
    <property type="entry name" value="Longin-like_dom_sf"/>
</dbReference>
<proteinExistence type="inferred from homology"/>
<feature type="compositionally biased region" description="Polar residues" evidence="4">
    <location>
        <begin position="207"/>
        <end position="221"/>
    </location>
</feature>
<accession>A0AAD3TLJ5</accession>
<feature type="domain" description="Longin" evidence="6">
    <location>
        <begin position="12"/>
        <end position="91"/>
    </location>
</feature>
<dbReference type="PANTHER" id="PTHR47461:SF1">
    <property type="entry name" value="PHYTOLONGIN PHYL1.2"/>
    <property type="match status" value="1"/>
</dbReference>
<sequence>MDSAHNTVFFCCVAKRGRILSAYSRGDHEIDNLAALCVERSPPYHRRYFQTVGKRTFGFLMEDGYVYFAIVDDSLGNAGLLRFLEHVRKDFKNVTRKGLKGSISNLNSICLQEQLLLVIRQLITSLENVSPADGDWAASNHGPPNEDLRRSMSYSNADKEATTSSKALLLGKSSKQDKKMKNHVIAMKDAESEEHWKSTDRGLWNDSDSNNHGVPISSPSLQREMGSMRMRTTSQSTRKKWCRQIRIVLAIDAVICIILFVIWLVICQGFKCTR</sequence>
<keyword evidence="5" id="KW-0812">Transmembrane</keyword>
<protein>
    <recommendedName>
        <fullName evidence="6">Longin domain-containing protein</fullName>
    </recommendedName>
</protein>
<keyword evidence="5" id="KW-1133">Transmembrane helix</keyword>
<dbReference type="PANTHER" id="PTHR47461">
    <property type="entry name" value="PHYTOLONGIN PHYL1.2"/>
    <property type="match status" value="1"/>
</dbReference>
<evidence type="ECO:0000256" key="1">
    <source>
        <dbReference type="ARBA" id="ARBA00004370"/>
    </source>
</evidence>
<organism evidence="7 8">
    <name type="scientific">Nepenthes gracilis</name>
    <name type="common">Slender pitcher plant</name>
    <dbReference type="NCBI Taxonomy" id="150966"/>
    <lineage>
        <taxon>Eukaryota</taxon>
        <taxon>Viridiplantae</taxon>
        <taxon>Streptophyta</taxon>
        <taxon>Embryophyta</taxon>
        <taxon>Tracheophyta</taxon>
        <taxon>Spermatophyta</taxon>
        <taxon>Magnoliopsida</taxon>
        <taxon>eudicotyledons</taxon>
        <taxon>Gunneridae</taxon>
        <taxon>Pentapetalae</taxon>
        <taxon>Caryophyllales</taxon>
        <taxon>Nepenthaceae</taxon>
        <taxon>Nepenthes</taxon>
    </lineage>
</organism>
<keyword evidence="8" id="KW-1185">Reference proteome</keyword>
<dbReference type="EMBL" id="BSYO01000040">
    <property type="protein sequence ID" value="GMH31404.1"/>
    <property type="molecule type" value="Genomic_DNA"/>
</dbReference>
<evidence type="ECO:0000256" key="5">
    <source>
        <dbReference type="SAM" id="Phobius"/>
    </source>
</evidence>
<dbReference type="GO" id="GO:0016020">
    <property type="term" value="C:membrane"/>
    <property type="evidence" value="ECO:0007669"/>
    <property type="project" value="UniProtKB-SubCell"/>
</dbReference>
<reference evidence="7" key="1">
    <citation type="submission" date="2023-05" db="EMBL/GenBank/DDBJ databases">
        <title>Nepenthes gracilis genome sequencing.</title>
        <authorList>
            <person name="Fukushima K."/>
        </authorList>
    </citation>
    <scope>NUCLEOTIDE SEQUENCE</scope>
    <source>
        <strain evidence="7">SING2019-196</strain>
    </source>
</reference>
<dbReference type="Proteomes" id="UP001279734">
    <property type="component" value="Unassembled WGS sequence"/>
</dbReference>
<dbReference type="SUPFAM" id="SSF64356">
    <property type="entry name" value="SNARE-like"/>
    <property type="match status" value="1"/>
</dbReference>
<feature type="region of interest" description="Disordered" evidence="4">
    <location>
        <begin position="133"/>
        <end position="156"/>
    </location>
</feature>
<dbReference type="Gene3D" id="3.30.450.50">
    <property type="entry name" value="Longin domain"/>
    <property type="match status" value="1"/>
</dbReference>
<dbReference type="PROSITE" id="PS50859">
    <property type="entry name" value="LONGIN"/>
    <property type="match status" value="1"/>
</dbReference>
<gene>
    <name evidence="7" type="ORF">Nepgr_033247</name>
</gene>
<evidence type="ECO:0000313" key="8">
    <source>
        <dbReference type="Proteomes" id="UP001279734"/>
    </source>
</evidence>
<dbReference type="InterPro" id="IPR010908">
    <property type="entry name" value="Longin_dom"/>
</dbReference>
<dbReference type="SMART" id="SM01270">
    <property type="entry name" value="Longin"/>
    <property type="match status" value="1"/>
</dbReference>
<comment type="subcellular location">
    <subcellularLocation>
        <location evidence="1">Membrane</location>
    </subcellularLocation>
</comment>
<dbReference type="InterPro" id="IPR044783">
    <property type="entry name" value="PHYL"/>
</dbReference>
<evidence type="ECO:0000313" key="7">
    <source>
        <dbReference type="EMBL" id="GMH31404.1"/>
    </source>
</evidence>
<evidence type="ECO:0000256" key="3">
    <source>
        <dbReference type="ARBA" id="ARBA00023136"/>
    </source>
</evidence>
<comment type="caution">
    <text evidence="7">The sequence shown here is derived from an EMBL/GenBank/DDBJ whole genome shotgun (WGS) entry which is preliminary data.</text>
</comment>
<comment type="similarity">
    <text evidence="2">Belongs to the synaptobrevin family.</text>
</comment>
<evidence type="ECO:0000259" key="6">
    <source>
        <dbReference type="PROSITE" id="PS50859"/>
    </source>
</evidence>
<feature type="region of interest" description="Disordered" evidence="4">
    <location>
        <begin position="207"/>
        <end position="233"/>
    </location>
</feature>
<evidence type="ECO:0000256" key="4">
    <source>
        <dbReference type="SAM" id="MobiDB-lite"/>
    </source>
</evidence>
<dbReference type="AlphaFoldDB" id="A0AAD3TLJ5"/>
<keyword evidence="3 5" id="KW-0472">Membrane</keyword>